<dbReference type="GO" id="GO:0032196">
    <property type="term" value="P:transposition"/>
    <property type="evidence" value="ECO:0007669"/>
    <property type="project" value="TreeGrafter"/>
</dbReference>
<dbReference type="InterPro" id="IPR036397">
    <property type="entry name" value="RNaseH_sf"/>
</dbReference>
<dbReference type="PANTHER" id="PTHR10948:SF23">
    <property type="entry name" value="TRANSPOSASE INSI FOR INSERTION SEQUENCE ELEMENT IS30A-RELATED"/>
    <property type="match status" value="1"/>
</dbReference>
<gene>
    <name evidence="2" type="ORF">NCTC11157_02103</name>
</gene>
<feature type="domain" description="Integrase catalytic" evidence="1">
    <location>
        <begin position="170"/>
        <end position="331"/>
    </location>
</feature>
<dbReference type="PANTHER" id="PTHR10948">
    <property type="entry name" value="TRANSPOSASE"/>
    <property type="match status" value="1"/>
</dbReference>
<dbReference type="EMBL" id="UGTL01000001">
    <property type="protein sequence ID" value="SUB86348.1"/>
    <property type="molecule type" value="Genomic_DNA"/>
</dbReference>
<dbReference type="InterPro" id="IPR012337">
    <property type="entry name" value="RNaseH-like_sf"/>
</dbReference>
<sequence length="332" mass="38654">MFLYLAERCRQPLATLRERLHLSARGTLLLHFDFESATPKSEIAELIGVDRSTVYREIKRNSGKQGKYNAETAQANAVYRKHRNPGNHTIKKEVWKEVIRLLVEEQWSPEQISNVLRKREMKISYETIYKLIRKDKRNGGCLYKYCRYRLKHRNRPVGGKRTTILNRTSIAERPKEADGTRFGDWELDTIVGKGNKGVIVTLVERQTNYILIRKSNKGKDADEVADIVVKLLMPFKDTLKSITTDNGTEFANHQYITKKLGVTVYFADPHSPWQKPLIENQNALIRQFIPKGTDFDNITHQQNAKIQYKINTRPRKKLDYKTPQECFYGNIV</sequence>
<dbReference type="Proteomes" id="UP000254072">
    <property type="component" value="Unassembled WGS sequence"/>
</dbReference>
<dbReference type="InterPro" id="IPR051917">
    <property type="entry name" value="Transposase-Integrase"/>
</dbReference>
<dbReference type="GO" id="GO:0005829">
    <property type="term" value="C:cytosol"/>
    <property type="evidence" value="ECO:0007669"/>
    <property type="project" value="TreeGrafter"/>
</dbReference>
<accession>A0A379E0V4</accession>
<protein>
    <submittedName>
        <fullName evidence="2">Transposase and inactivated derivatives, IS30 family</fullName>
    </submittedName>
</protein>
<dbReference type="GO" id="GO:0015074">
    <property type="term" value="P:DNA integration"/>
    <property type="evidence" value="ECO:0007669"/>
    <property type="project" value="InterPro"/>
</dbReference>
<dbReference type="AlphaFoldDB" id="A0A379E0V4"/>
<evidence type="ECO:0000259" key="1">
    <source>
        <dbReference type="PROSITE" id="PS50994"/>
    </source>
</evidence>
<dbReference type="InterPro" id="IPR001584">
    <property type="entry name" value="Integrase_cat-core"/>
</dbReference>
<evidence type="ECO:0000313" key="3">
    <source>
        <dbReference type="Proteomes" id="UP000254072"/>
    </source>
</evidence>
<dbReference type="Gene3D" id="3.30.420.10">
    <property type="entry name" value="Ribonuclease H-like superfamily/Ribonuclease H"/>
    <property type="match status" value="1"/>
</dbReference>
<proteinExistence type="predicted"/>
<evidence type="ECO:0000313" key="2">
    <source>
        <dbReference type="EMBL" id="SUB86348.1"/>
    </source>
</evidence>
<dbReference type="GO" id="GO:0004803">
    <property type="term" value="F:transposase activity"/>
    <property type="evidence" value="ECO:0007669"/>
    <property type="project" value="TreeGrafter"/>
</dbReference>
<reference evidence="2 3" key="1">
    <citation type="submission" date="2018-06" db="EMBL/GenBank/DDBJ databases">
        <authorList>
            <consortium name="Pathogen Informatics"/>
            <person name="Doyle S."/>
        </authorList>
    </citation>
    <scope>NUCLEOTIDE SEQUENCE [LARGE SCALE GENOMIC DNA]</scope>
    <source>
        <strain evidence="2 3">NCTC11157</strain>
    </source>
</reference>
<dbReference type="InterPro" id="IPR053392">
    <property type="entry name" value="Transposase_IS30-like"/>
</dbReference>
<name>A0A379E0V4_9BACT</name>
<dbReference type="GO" id="GO:0003676">
    <property type="term" value="F:nucleic acid binding"/>
    <property type="evidence" value="ECO:0007669"/>
    <property type="project" value="InterPro"/>
</dbReference>
<dbReference type="PROSITE" id="PS50994">
    <property type="entry name" value="INTEGRASE"/>
    <property type="match status" value="1"/>
</dbReference>
<organism evidence="2 3">
    <name type="scientific">Prevotella disiens</name>
    <dbReference type="NCBI Taxonomy" id="28130"/>
    <lineage>
        <taxon>Bacteria</taxon>
        <taxon>Pseudomonadati</taxon>
        <taxon>Bacteroidota</taxon>
        <taxon>Bacteroidia</taxon>
        <taxon>Bacteroidales</taxon>
        <taxon>Prevotellaceae</taxon>
        <taxon>Prevotella</taxon>
    </lineage>
</organism>
<dbReference type="Pfam" id="PF00665">
    <property type="entry name" value="rve"/>
    <property type="match status" value="1"/>
</dbReference>
<dbReference type="SUPFAM" id="SSF53098">
    <property type="entry name" value="Ribonuclease H-like"/>
    <property type="match status" value="1"/>
</dbReference>
<dbReference type="NCBIfam" id="NF033563">
    <property type="entry name" value="transpos_IS30"/>
    <property type="match status" value="1"/>
</dbReference>